<comment type="caution">
    <text evidence="2">The sequence shown here is derived from an EMBL/GenBank/DDBJ whole genome shotgun (WGS) entry which is preliminary data.</text>
</comment>
<proteinExistence type="predicted"/>
<dbReference type="Proteomes" id="UP000038487">
    <property type="component" value="Unassembled WGS sequence"/>
</dbReference>
<protein>
    <submittedName>
        <fullName evidence="2">Membrane protein</fullName>
    </submittedName>
</protein>
<evidence type="ECO:0000313" key="3">
    <source>
        <dbReference type="Proteomes" id="UP000038487"/>
    </source>
</evidence>
<dbReference type="EMBL" id="CSUW01000002">
    <property type="protein sequence ID" value="CPT09966.1"/>
    <property type="molecule type" value="Genomic_DNA"/>
</dbReference>
<sequence length="296" mass="32232">MNPFLILDKPMLRIGVSILAALMLAGCTHNQDGTNSSASTTSQPPIPFTGLTQDLRIVWSAGPGIDLLSGPAVIIRAYRESYIVGGLMASPKFYYPGFEHAVPPNGRKGRDLAIRPYVAGDPDLKESGFQVTTPVVGTWRQHILSLTGDDNAGYTAIVCNWDYGTGVQQSDGQYSYEYRPRPNLTPSISTGTGPLRITLKPPSSNPATAPQHGSAPSPTADVFGGWRILTADHLNTDIWMDEPNDWPREKFYQDNKACIAESPDPYEKRLFYITGKHPKSDYPTLPAEPGWPAAGT</sequence>
<reference evidence="2 3" key="1">
    <citation type="submission" date="2015-03" db="EMBL/GenBank/DDBJ databases">
        <authorList>
            <consortium name="Pathogen Informatics"/>
            <person name="Murphy D."/>
        </authorList>
    </citation>
    <scope>NUCLEOTIDE SEQUENCE [LARGE SCALE GENOMIC DNA]</scope>
    <source>
        <strain evidence="2 3">PAP036</strain>
    </source>
</reference>
<gene>
    <name evidence="2" type="ORF">ERS075527_01011</name>
</gene>
<dbReference type="AlphaFoldDB" id="A0AB33T0U7"/>
<evidence type="ECO:0000256" key="1">
    <source>
        <dbReference type="SAM" id="MobiDB-lite"/>
    </source>
</evidence>
<organism evidence="2 3">
    <name type="scientific">Mycobacteroides abscessus</name>
    <dbReference type="NCBI Taxonomy" id="36809"/>
    <lineage>
        <taxon>Bacteria</taxon>
        <taxon>Bacillati</taxon>
        <taxon>Actinomycetota</taxon>
        <taxon>Actinomycetes</taxon>
        <taxon>Mycobacteriales</taxon>
        <taxon>Mycobacteriaceae</taxon>
        <taxon>Mycobacteroides</taxon>
    </lineage>
</organism>
<name>A0AB33T0U7_9MYCO</name>
<feature type="region of interest" description="Disordered" evidence="1">
    <location>
        <begin position="199"/>
        <end position="219"/>
    </location>
</feature>
<evidence type="ECO:0000313" key="2">
    <source>
        <dbReference type="EMBL" id="CPT09966.1"/>
    </source>
</evidence>
<accession>A0AB33T0U7</accession>